<evidence type="ECO:0000259" key="2">
    <source>
        <dbReference type="Pfam" id="PF09374"/>
    </source>
</evidence>
<gene>
    <name evidence="3" type="ORF">H740_00637</name>
</gene>
<evidence type="ECO:0000313" key="3">
    <source>
        <dbReference type="EMBL" id="EMG31592.1"/>
    </source>
</evidence>
<feature type="domain" description="Peptidoglycan binding" evidence="2">
    <location>
        <begin position="116"/>
        <end position="181"/>
    </location>
</feature>
<dbReference type="Pfam" id="PF05838">
    <property type="entry name" value="Glyco_hydro_108"/>
    <property type="match status" value="1"/>
</dbReference>
<dbReference type="InterPro" id="IPR023346">
    <property type="entry name" value="Lysozyme-like_dom_sf"/>
</dbReference>
<reference evidence="3 4" key="1">
    <citation type="submission" date="2013-02" db="EMBL/GenBank/DDBJ databases">
        <title>Co-occurrence of anaerobic bacteria in colorectal carcinomas.</title>
        <authorList>
            <person name="Holt R.A."/>
            <person name="Warren R.L."/>
            <person name="Allen-Vercoe E."/>
            <person name="Pleasance S."/>
            <person name="Freeman D.J."/>
            <person name="Watson P."/>
            <person name="Moore R."/>
            <person name="Cochrane K."/>
        </authorList>
    </citation>
    <scope>NUCLEOTIDE SEQUENCE [LARGE SCALE GENOMIC DNA]</scope>
    <source>
        <strain evidence="3 4">CC57C</strain>
    </source>
</reference>
<organism evidence="3 4">
    <name type="scientific">Campylobacter showae CC57C</name>
    <dbReference type="NCBI Taxonomy" id="1073353"/>
    <lineage>
        <taxon>Bacteria</taxon>
        <taxon>Pseudomonadati</taxon>
        <taxon>Campylobacterota</taxon>
        <taxon>Epsilonproteobacteria</taxon>
        <taxon>Campylobacterales</taxon>
        <taxon>Campylobacteraceae</taxon>
        <taxon>Campylobacter</taxon>
    </lineage>
</organism>
<accession>M3JG09</accession>
<comment type="caution">
    <text evidence="3">The sequence shown here is derived from an EMBL/GenBank/DDBJ whole genome shotgun (WGS) entry which is preliminary data.</text>
</comment>
<dbReference type="AlphaFoldDB" id="M3JG09"/>
<dbReference type="SUPFAM" id="SSF53955">
    <property type="entry name" value="Lysozyme-like"/>
    <property type="match status" value="1"/>
</dbReference>
<dbReference type="PATRIC" id="fig|1073353.3.peg.143"/>
<sequence length="184" mass="21336">MANFNEAFQILMRLEFSKPENALHKNPTEDGWTFMGIYQAAHPHWVGWDEILGALALNSDVKKISKTLFDSENLRTQVRAFYKEAYWDRMRLDEISSQIKANEIFIFGVNVGIKPAVRVTQQLVGVVNDGIVGEQTLAAINRYDEAKFDKEFDRAELRYYNNLIEKNPKFRVYANGWRNRAQAV</sequence>
<dbReference type="InterPro" id="IPR018537">
    <property type="entry name" value="Peptidoglycan-bd_3"/>
</dbReference>
<dbReference type="EMBL" id="AOTD01000008">
    <property type="protein sequence ID" value="EMG31592.1"/>
    <property type="molecule type" value="Genomic_DNA"/>
</dbReference>
<dbReference type="RefSeq" id="WP_004321966.1">
    <property type="nucleotide sequence ID" value="NZ_AOTD01000008.1"/>
</dbReference>
<dbReference type="Proteomes" id="UP000011782">
    <property type="component" value="Unassembled WGS sequence"/>
</dbReference>
<evidence type="ECO:0000259" key="1">
    <source>
        <dbReference type="Pfam" id="PF05838"/>
    </source>
</evidence>
<feature type="domain" description="TtsA-like Glycoside hydrolase family 108" evidence="1">
    <location>
        <begin position="31"/>
        <end position="112"/>
    </location>
</feature>
<name>M3JG09_9BACT</name>
<dbReference type="STRING" id="1073353.H740_00637"/>
<dbReference type="InterPro" id="IPR008565">
    <property type="entry name" value="TtsA-like_GH18_dom"/>
</dbReference>
<evidence type="ECO:0000313" key="4">
    <source>
        <dbReference type="Proteomes" id="UP000011782"/>
    </source>
</evidence>
<dbReference type="OrthoDB" id="5359795at2"/>
<proteinExistence type="predicted"/>
<dbReference type="Pfam" id="PF09374">
    <property type="entry name" value="PG_binding_3"/>
    <property type="match status" value="1"/>
</dbReference>
<protein>
    <submittedName>
        <fullName evidence="3">Uncharacterized protein</fullName>
    </submittedName>
</protein>
<dbReference type="Gene3D" id="1.20.141.10">
    <property type="entry name" value="Chitosanase, subunit A, domain 1"/>
    <property type="match status" value="1"/>
</dbReference>